<protein>
    <submittedName>
        <fullName evidence="2">Uncharacterized protein</fullName>
    </submittedName>
</protein>
<reference evidence="2 3" key="1">
    <citation type="submission" date="2019-08" db="EMBL/GenBank/DDBJ databases">
        <title>Deep-cultivation of Planctomycetes and their phenomic and genomic characterization uncovers novel biology.</title>
        <authorList>
            <person name="Wiegand S."/>
            <person name="Jogler M."/>
            <person name="Boedeker C."/>
            <person name="Pinto D."/>
            <person name="Vollmers J."/>
            <person name="Rivas-Marin E."/>
            <person name="Kohn T."/>
            <person name="Peeters S.H."/>
            <person name="Heuer A."/>
            <person name="Rast P."/>
            <person name="Oberbeckmann S."/>
            <person name="Bunk B."/>
            <person name="Jeske O."/>
            <person name="Meyerdierks A."/>
            <person name="Storesund J.E."/>
            <person name="Kallscheuer N."/>
            <person name="Luecker S."/>
            <person name="Lage O.M."/>
            <person name="Pohl T."/>
            <person name="Merkel B.J."/>
            <person name="Hornburger P."/>
            <person name="Mueller R.-W."/>
            <person name="Bruemmer F."/>
            <person name="Labrenz M."/>
            <person name="Spormann A.M."/>
            <person name="Op den Camp H."/>
            <person name="Overmann J."/>
            <person name="Amann R."/>
            <person name="Jetten M.S.M."/>
            <person name="Mascher T."/>
            <person name="Medema M.H."/>
            <person name="Devos D.P."/>
            <person name="Kaster A.-K."/>
            <person name="Ovreas L."/>
            <person name="Rohde M."/>
            <person name="Galperin M.Y."/>
            <person name="Jogler C."/>
        </authorList>
    </citation>
    <scope>NUCLEOTIDE SEQUENCE [LARGE SCALE GENOMIC DNA]</scope>
    <source>
        <strain evidence="2 3">OJF2</strain>
    </source>
</reference>
<keyword evidence="3" id="KW-1185">Reference proteome</keyword>
<gene>
    <name evidence="2" type="ORF">OJF2_71430</name>
</gene>
<evidence type="ECO:0000256" key="1">
    <source>
        <dbReference type="SAM" id="MobiDB-lite"/>
    </source>
</evidence>
<sequence length="64" mass="6690">MGRDEQLSKERDEPVSRQETAREAGEGECGTAKAAPPSAAPAEERAGAERLKPSGGDPPEQQGD</sequence>
<feature type="compositionally biased region" description="Basic and acidic residues" evidence="1">
    <location>
        <begin position="1"/>
        <end position="25"/>
    </location>
</feature>
<dbReference type="Proteomes" id="UP000324233">
    <property type="component" value="Chromosome"/>
</dbReference>
<dbReference type="EMBL" id="CP042997">
    <property type="protein sequence ID" value="QEH38540.1"/>
    <property type="molecule type" value="Genomic_DNA"/>
</dbReference>
<feature type="region of interest" description="Disordered" evidence="1">
    <location>
        <begin position="1"/>
        <end position="64"/>
    </location>
</feature>
<name>A0A5B9WF80_9BACT</name>
<proteinExistence type="predicted"/>
<dbReference type="AlphaFoldDB" id="A0A5B9WF80"/>
<organism evidence="2 3">
    <name type="scientific">Aquisphaera giovannonii</name>
    <dbReference type="NCBI Taxonomy" id="406548"/>
    <lineage>
        <taxon>Bacteria</taxon>
        <taxon>Pseudomonadati</taxon>
        <taxon>Planctomycetota</taxon>
        <taxon>Planctomycetia</taxon>
        <taxon>Isosphaerales</taxon>
        <taxon>Isosphaeraceae</taxon>
        <taxon>Aquisphaera</taxon>
    </lineage>
</organism>
<feature type="compositionally biased region" description="Low complexity" evidence="1">
    <location>
        <begin position="32"/>
        <end position="41"/>
    </location>
</feature>
<evidence type="ECO:0000313" key="3">
    <source>
        <dbReference type="Proteomes" id="UP000324233"/>
    </source>
</evidence>
<feature type="compositionally biased region" description="Basic and acidic residues" evidence="1">
    <location>
        <begin position="42"/>
        <end position="52"/>
    </location>
</feature>
<dbReference type="KEGG" id="agv:OJF2_71430"/>
<accession>A0A5B9WF80</accession>
<evidence type="ECO:0000313" key="2">
    <source>
        <dbReference type="EMBL" id="QEH38540.1"/>
    </source>
</evidence>
<dbReference type="RefSeq" id="WP_148597975.1">
    <property type="nucleotide sequence ID" value="NZ_CP042997.1"/>
</dbReference>